<evidence type="ECO:0000256" key="1">
    <source>
        <dbReference type="ARBA" id="ARBA00022679"/>
    </source>
</evidence>
<dbReference type="InterPro" id="IPR011004">
    <property type="entry name" value="Trimer_LpxA-like_sf"/>
</dbReference>
<dbReference type="CTD" id="8790"/>
<dbReference type="FunCoup" id="A0A6P7Y934">
    <property type="interactions" value="1775"/>
</dbReference>
<keyword evidence="2" id="KW-0547">Nucleotide-binding</keyword>
<proteinExistence type="predicted"/>
<sequence>MSSCGVDVALRTDTQRKLAQFDRLRGKEVKPGEFWDIVIITAADKQQELAYQQQISEKIRRKELPLGVHYNVFADPPGAKIGNGGSTLYALQRLEALYGDKWTHFAIILIHAGGYSQRLPSASALGKIFTALPLGDPIYQMLELKLAIYIDFPSHMAPGVLITCADDIELYSSGTEHLRFDKPGITALAHPSSLTIGTTHGVFVLEPSASSEYQELEYRFCRSFLHKPNIEKMHRSGAVCRQIKNFHTGDSAHSRRLDSEIVYTDSLFYMDSNTATLLLSFFKEAGTLHCEIDAYGDFLQALGSEASQEYTTDTSNVTKEEAQLIEVREKIFFLLKGTPFNVIVLNNSKFYHIGTTQEYLYHLTSDIKLKSELNFQSKTFSIFPAKAENCGERACIIQSILDAGCSIAPGSVVEYSRLGPHVSVGENSIISSSCLAATVDLLPNSFVSSLSLNIEGRVMYTTIVCGVNDNLKNNVKLLSELQHLQFFGISFLECLNLWGLRVSGHLFSGNGASLSLWNARIFPVCCTMDESVALSAKMLRAVQSKLALKVYDGKYFSIEEMLSYKDVKDMLKFRHQLYEEISVHQLKEKSSL</sequence>
<dbReference type="RefSeq" id="XP_030061456.1">
    <property type="nucleotide sequence ID" value="XM_030205596.1"/>
</dbReference>
<evidence type="ECO:0000259" key="3">
    <source>
        <dbReference type="Pfam" id="PF07959"/>
    </source>
</evidence>
<dbReference type="InParanoid" id="A0A6P7Y934"/>
<dbReference type="PANTHER" id="PTHR15045:SF1">
    <property type="entry name" value="FUCOSE-1-PHOSPHATE GUANYLYLTRANSFERASE"/>
    <property type="match status" value="1"/>
</dbReference>
<dbReference type="OrthoDB" id="10062280at2759"/>
<evidence type="ECO:0000313" key="5">
    <source>
        <dbReference type="RefSeq" id="XP_030061456.1"/>
    </source>
</evidence>
<dbReference type="PIRSF" id="PIRSF036640">
    <property type="entry name" value="FPGT"/>
    <property type="match status" value="1"/>
</dbReference>
<dbReference type="GO" id="GO:0042350">
    <property type="term" value="P:GDP-L-fucose biosynthetic process"/>
    <property type="evidence" value="ECO:0007669"/>
    <property type="project" value="UniProtKB-ARBA"/>
</dbReference>
<dbReference type="PANTHER" id="PTHR15045">
    <property type="entry name" value="FUCOSE-1-PHOSPHATE GUANYLYLTRANSFERASE"/>
    <property type="match status" value="1"/>
</dbReference>
<dbReference type="KEGG" id="muo:115471774"/>
<dbReference type="GO" id="GO:0000166">
    <property type="term" value="F:nucleotide binding"/>
    <property type="evidence" value="ECO:0007669"/>
    <property type="project" value="UniProtKB-KW"/>
</dbReference>
<accession>A0A6P7Y934</accession>
<evidence type="ECO:0000313" key="4">
    <source>
        <dbReference type="Proteomes" id="UP000515156"/>
    </source>
</evidence>
<reference evidence="5" key="1">
    <citation type="submission" date="2025-08" db="UniProtKB">
        <authorList>
            <consortium name="RefSeq"/>
        </authorList>
    </citation>
    <scope>IDENTIFICATION</scope>
</reference>
<keyword evidence="1" id="KW-0808">Transferase</keyword>
<dbReference type="GO" id="GO:0016779">
    <property type="term" value="F:nucleotidyltransferase activity"/>
    <property type="evidence" value="ECO:0007669"/>
    <property type="project" value="UniProtKB-KW"/>
</dbReference>
<dbReference type="GeneID" id="115471774"/>
<name>A0A6P7Y934_9AMPH</name>
<dbReference type="Proteomes" id="UP000515156">
    <property type="component" value="Chromosome 6"/>
</dbReference>
<dbReference type="Gene3D" id="2.160.10.10">
    <property type="entry name" value="Hexapeptide repeat proteins"/>
    <property type="match status" value="1"/>
</dbReference>
<keyword evidence="4" id="KW-1185">Reference proteome</keyword>
<dbReference type="AlphaFoldDB" id="A0A6P7Y934"/>
<feature type="domain" description="GDP-fucose pyrophosphorylase" evidence="3">
    <location>
        <begin position="99"/>
        <end position="526"/>
    </location>
</feature>
<protein>
    <submittedName>
        <fullName evidence="5">Fucose-1-phosphate guanylyltransferase</fullName>
    </submittedName>
</protein>
<dbReference type="InterPro" id="IPR012887">
    <property type="entry name" value="GDP_fucose_pyrophosphorylase"/>
</dbReference>
<organism evidence="4 5">
    <name type="scientific">Microcaecilia unicolor</name>
    <dbReference type="NCBI Taxonomy" id="1415580"/>
    <lineage>
        <taxon>Eukaryota</taxon>
        <taxon>Metazoa</taxon>
        <taxon>Chordata</taxon>
        <taxon>Craniata</taxon>
        <taxon>Vertebrata</taxon>
        <taxon>Euteleostomi</taxon>
        <taxon>Amphibia</taxon>
        <taxon>Gymnophiona</taxon>
        <taxon>Siphonopidae</taxon>
        <taxon>Microcaecilia</taxon>
    </lineage>
</organism>
<dbReference type="Pfam" id="PF07959">
    <property type="entry name" value="Fucose_pyrophosphorylase"/>
    <property type="match status" value="1"/>
</dbReference>
<dbReference type="InterPro" id="IPR012120">
    <property type="entry name" value="Fucose-1-phosphate_GuaTrfase"/>
</dbReference>
<dbReference type="SUPFAM" id="SSF51161">
    <property type="entry name" value="Trimeric LpxA-like enzymes"/>
    <property type="match status" value="1"/>
</dbReference>
<keyword evidence="5" id="KW-0548">Nucleotidyltransferase</keyword>
<gene>
    <name evidence="5" type="primary">FPGT</name>
</gene>
<evidence type="ECO:0000256" key="2">
    <source>
        <dbReference type="ARBA" id="ARBA00022741"/>
    </source>
</evidence>